<comment type="caution">
    <text evidence="13">The sequence shown here is derived from an EMBL/GenBank/DDBJ whole genome shotgun (WGS) entry which is preliminary data.</text>
</comment>
<accession>A0A1Q9E2Z9</accession>
<organism evidence="13 14">
    <name type="scientific">Symbiodinium microadriaticum</name>
    <name type="common">Dinoflagellate</name>
    <name type="synonym">Zooxanthella microadriatica</name>
    <dbReference type="NCBI Taxonomy" id="2951"/>
    <lineage>
        <taxon>Eukaryota</taxon>
        <taxon>Sar</taxon>
        <taxon>Alveolata</taxon>
        <taxon>Dinophyceae</taxon>
        <taxon>Suessiales</taxon>
        <taxon>Symbiodiniaceae</taxon>
        <taxon>Symbiodinium</taxon>
    </lineage>
</organism>
<dbReference type="SUPFAM" id="SSF56112">
    <property type="entry name" value="Protein kinase-like (PK-like)"/>
    <property type="match status" value="1"/>
</dbReference>
<feature type="domain" description="Protein kinase" evidence="12">
    <location>
        <begin position="587"/>
        <end position="698"/>
    </location>
</feature>
<evidence type="ECO:0000256" key="9">
    <source>
        <dbReference type="ARBA" id="ARBA00048679"/>
    </source>
</evidence>
<dbReference type="InterPro" id="IPR051131">
    <property type="entry name" value="NEK_Ser/Thr_kinase_NIMA"/>
</dbReference>
<feature type="region of interest" description="Disordered" evidence="11">
    <location>
        <begin position="463"/>
        <end position="503"/>
    </location>
</feature>
<dbReference type="Pfam" id="PF00069">
    <property type="entry name" value="Pkinase"/>
    <property type="match status" value="1"/>
</dbReference>
<keyword evidence="5 10" id="KW-0547">Nucleotide-binding</keyword>
<feature type="compositionally biased region" description="Basic and acidic residues" evidence="11">
    <location>
        <begin position="490"/>
        <end position="503"/>
    </location>
</feature>
<dbReference type="InterPro" id="IPR025197">
    <property type="entry name" value="DUF4116"/>
</dbReference>
<dbReference type="GO" id="GO:0004674">
    <property type="term" value="F:protein serine/threonine kinase activity"/>
    <property type="evidence" value="ECO:0007669"/>
    <property type="project" value="UniProtKB-KW"/>
</dbReference>
<dbReference type="InterPro" id="IPR000719">
    <property type="entry name" value="Prot_kinase_dom"/>
</dbReference>
<dbReference type="PROSITE" id="PS50011">
    <property type="entry name" value="PROTEIN_KINASE_DOM"/>
    <property type="match status" value="1"/>
</dbReference>
<dbReference type="InterPro" id="IPR017441">
    <property type="entry name" value="Protein_kinase_ATP_BS"/>
</dbReference>
<dbReference type="GO" id="GO:0005524">
    <property type="term" value="F:ATP binding"/>
    <property type="evidence" value="ECO:0007669"/>
    <property type="project" value="UniProtKB-UniRule"/>
</dbReference>
<reference evidence="13 14" key="1">
    <citation type="submission" date="2016-02" db="EMBL/GenBank/DDBJ databases">
        <title>Genome analysis of coral dinoflagellate symbionts highlights evolutionary adaptations to a symbiotic lifestyle.</title>
        <authorList>
            <person name="Aranda M."/>
            <person name="Li Y."/>
            <person name="Liew Y.J."/>
            <person name="Baumgarten S."/>
            <person name="Simakov O."/>
            <person name="Wilson M."/>
            <person name="Piel J."/>
            <person name="Ashoor H."/>
            <person name="Bougouffa S."/>
            <person name="Bajic V.B."/>
            <person name="Ryu T."/>
            <person name="Ravasi T."/>
            <person name="Bayer T."/>
            <person name="Micklem G."/>
            <person name="Kim H."/>
            <person name="Bhak J."/>
            <person name="Lajeunesse T.C."/>
            <person name="Voolstra C.R."/>
        </authorList>
    </citation>
    <scope>NUCLEOTIDE SEQUENCE [LARGE SCALE GENOMIC DNA]</scope>
    <source>
        <strain evidence="13 14">CCMP2467</strain>
    </source>
</reference>
<dbReference type="PANTHER" id="PTHR44899:SF3">
    <property type="entry name" value="SERINE_THREONINE-PROTEIN KINASE NEK1"/>
    <property type="match status" value="1"/>
</dbReference>
<dbReference type="OrthoDB" id="448374at2759"/>
<dbReference type="FunFam" id="3.30.200.20:FF:000097">
    <property type="entry name" value="Probable serine/threonine-protein kinase nek1"/>
    <property type="match status" value="1"/>
</dbReference>
<evidence type="ECO:0000313" key="14">
    <source>
        <dbReference type="Proteomes" id="UP000186817"/>
    </source>
</evidence>
<dbReference type="PROSITE" id="PS00107">
    <property type="entry name" value="PROTEIN_KINASE_ATP"/>
    <property type="match status" value="1"/>
</dbReference>
<dbReference type="EC" id="2.7.11.1" evidence="2"/>
<protein>
    <recommendedName>
        <fullName evidence="2">non-specific serine/threonine protein kinase</fullName>
        <ecNumber evidence="2">2.7.11.1</ecNumber>
    </recommendedName>
</protein>
<keyword evidence="3" id="KW-0723">Serine/threonine-protein kinase</keyword>
<comment type="similarity">
    <text evidence="1">Belongs to the protein kinase superfamily. NEK Ser/Thr protein kinase family. NIMA subfamily.</text>
</comment>
<evidence type="ECO:0000256" key="4">
    <source>
        <dbReference type="ARBA" id="ARBA00022679"/>
    </source>
</evidence>
<gene>
    <name evidence="13" type="primary">NEK1</name>
    <name evidence="13" type="ORF">AK812_SmicGene15477</name>
</gene>
<keyword evidence="7 10" id="KW-0067">ATP-binding</keyword>
<dbReference type="EMBL" id="LSRX01000282">
    <property type="protein sequence ID" value="OLQ01781.1"/>
    <property type="molecule type" value="Genomic_DNA"/>
</dbReference>
<evidence type="ECO:0000256" key="10">
    <source>
        <dbReference type="PROSITE-ProRule" id="PRU10141"/>
    </source>
</evidence>
<evidence type="ECO:0000256" key="2">
    <source>
        <dbReference type="ARBA" id="ARBA00012513"/>
    </source>
</evidence>
<dbReference type="InterPro" id="IPR011009">
    <property type="entry name" value="Kinase-like_dom_sf"/>
</dbReference>
<name>A0A1Q9E2Z9_SYMMI</name>
<dbReference type="Pfam" id="PF13475">
    <property type="entry name" value="DUF4116"/>
    <property type="match status" value="2"/>
</dbReference>
<evidence type="ECO:0000256" key="7">
    <source>
        <dbReference type="ARBA" id="ARBA00022840"/>
    </source>
</evidence>
<evidence type="ECO:0000256" key="1">
    <source>
        <dbReference type="ARBA" id="ARBA00010886"/>
    </source>
</evidence>
<evidence type="ECO:0000256" key="3">
    <source>
        <dbReference type="ARBA" id="ARBA00022527"/>
    </source>
</evidence>
<dbReference type="PANTHER" id="PTHR44899">
    <property type="entry name" value="CAMK FAMILY PROTEIN KINASE"/>
    <property type="match status" value="1"/>
</dbReference>
<evidence type="ECO:0000256" key="11">
    <source>
        <dbReference type="SAM" id="MobiDB-lite"/>
    </source>
</evidence>
<keyword evidence="4" id="KW-0808">Transferase</keyword>
<evidence type="ECO:0000256" key="8">
    <source>
        <dbReference type="ARBA" id="ARBA00047899"/>
    </source>
</evidence>
<feature type="binding site" evidence="10">
    <location>
        <position position="615"/>
    </location>
    <ligand>
        <name>ATP</name>
        <dbReference type="ChEBI" id="CHEBI:30616"/>
    </ligand>
</feature>
<evidence type="ECO:0000256" key="6">
    <source>
        <dbReference type="ARBA" id="ARBA00022777"/>
    </source>
</evidence>
<evidence type="ECO:0000259" key="12">
    <source>
        <dbReference type="PROSITE" id="PS50011"/>
    </source>
</evidence>
<sequence>MRGILPPIPIGMEDRSVRQACLVARVSARSSALAGLDDLDRQNREVNLAAVSANGIALQWAPERFKKDKGVALAAVTSAGHALKYVDKELQSDPDVVHAAIRQNALALHFASPRLQRDKDIVLEACQRDIAAFSFAADILREDKQFRSTTGVEFPSVDKMNVSTSSMTSCSSRSWFSASTCDGRWPSFKHWSYRPYLAASTAKAVSSAEASSRRKKKLSKRARLGKDKLARAAAARQRRPRDFELASSSVLQSRHGLAAWHTESVSASQGCERISGPAARCSVIGKMARAIRAWFLCLCALSVQAQDDDFEWFRCDACSASFFKINRTCSCIGVDGSYVSYVAMSQWDSHRSLVQRFAGRASVRSYEFLEIIDEVCDTMFTKNEFGVKQHEGKKYLFGPGIKDHIPGLGFGQMGMGDYDKRLAAFCKMFVEELGEEKLQQLYWDNRQLNHTQLCLEECLSSASGTGAQSRSPRKPRPAPRQKPLPAPKLDSPKEKNVASKKWEGRGTAEAMKLELGQVLPLLPQLKTSDLHRLGTAVLDELTKRARCCHANIDRVADEISVPGKGPNLVQMVYAREDVENVLSARGWREVRQIGEGSFAKALLVEASDGTQAVCKVMDITQASKKEAEAAAKEGRLLGSLRHPFVVRYRDSFCEAGVLCIIMDFCEGGELARQIRRARRNHQRFAPNRLGLTSVDIWQ</sequence>
<dbReference type="Gene3D" id="3.30.200.20">
    <property type="entry name" value="Phosphorylase Kinase, domain 1"/>
    <property type="match status" value="1"/>
</dbReference>
<dbReference type="AlphaFoldDB" id="A0A1Q9E2Z9"/>
<proteinExistence type="inferred from homology"/>
<keyword evidence="6 13" id="KW-0418">Kinase</keyword>
<comment type="catalytic activity">
    <reaction evidence="8">
        <text>L-threonyl-[protein] + ATP = O-phospho-L-threonyl-[protein] + ADP + H(+)</text>
        <dbReference type="Rhea" id="RHEA:46608"/>
        <dbReference type="Rhea" id="RHEA-COMP:11060"/>
        <dbReference type="Rhea" id="RHEA-COMP:11605"/>
        <dbReference type="ChEBI" id="CHEBI:15378"/>
        <dbReference type="ChEBI" id="CHEBI:30013"/>
        <dbReference type="ChEBI" id="CHEBI:30616"/>
        <dbReference type="ChEBI" id="CHEBI:61977"/>
        <dbReference type="ChEBI" id="CHEBI:456216"/>
        <dbReference type="EC" id="2.7.11.1"/>
    </reaction>
</comment>
<keyword evidence="14" id="KW-1185">Reference proteome</keyword>
<comment type="catalytic activity">
    <reaction evidence="9">
        <text>L-seryl-[protein] + ATP = O-phospho-L-seryl-[protein] + ADP + H(+)</text>
        <dbReference type="Rhea" id="RHEA:17989"/>
        <dbReference type="Rhea" id="RHEA-COMP:9863"/>
        <dbReference type="Rhea" id="RHEA-COMP:11604"/>
        <dbReference type="ChEBI" id="CHEBI:15378"/>
        <dbReference type="ChEBI" id="CHEBI:29999"/>
        <dbReference type="ChEBI" id="CHEBI:30616"/>
        <dbReference type="ChEBI" id="CHEBI:83421"/>
        <dbReference type="ChEBI" id="CHEBI:456216"/>
        <dbReference type="EC" id="2.7.11.1"/>
    </reaction>
</comment>
<dbReference type="Proteomes" id="UP000186817">
    <property type="component" value="Unassembled WGS sequence"/>
</dbReference>
<evidence type="ECO:0000313" key="13">
    <source>
        <dbReference type="EMBL" id="OLQ01781.1"/>
    </source>
</evidence>
<evidence type="ECO:0000256" key="5">
    <source>
        <dbReference type="ARBA" id="ARBA00022741"/>
    </source>
</evidence>